<protein>
    <submittedName>
        <fullName evidence="3">Cytosine/adenosine deaminase</fullName>
    </submittedName>
</protein>
<dbReference type="OrthoDB" id="9807210at2"/>
<accession>A0A521CRB0</accession>
<dbReference type="InterPro" id="IPR050287">
    <property type="entry name" value="MTA/SAH_deaminase"/>
</dbReference>
<proteinExistence type="predicted"/>
<feature type="domain" description="Amidohydrolase-related" evidence="2">
    <location>
        <begin position="49"/>
        <end position="382"/>
    </location>
</feature>
<name>A0A521CRB0_9SPHI</name>
<evidence type="ECO:0000313" key="4">
    <source>
        <dbReference type="Proteomes" id="UP000315971"/>
    </source>
</evidence>
<dbReference type="RefSeq" id="WP_142603314.1">
    <property type="nucleotide sequence ID" value="NZ_FXSZ01000004.1"/>
</dbReference>
<reference evidence="3 4" key="1">
    <citation type="submission" date="2017-05" db="EMBL/GenBank/DDBJ databases">
        <authorList>
            <person name="Varghese N."/>
            <person name="Submissions S."/>
        </authorList>
    </citation>
    <scope>NUCLEOTIDE SEQUENCE [LARGE SCALE GENOMIC DNA]</scope>
    <source>
        <strain evidence="3 4">DSM 21342</strain>
    </source>
</reference>
<dbReference type="InterPro" id="IPR006680">
    <property type="entry name" value="Amidohydro-rel"/>
</dbReference>
<sequence>MRKITADWIFTLATEPLKNGVVILDNQGTILDLLPNAQGLEEVEKLNGVLCPGFINAHCHLELSHLRDRLPQKTGLVTFIKNVQQFRNAADEEVLSAIEKAETEMIANGIVAVGDISNSSISFSQKQKSNLRYHTFVEVFGFNPESAEAIIERANNLLRAAPQTASVTPHAPYSVSEKLFKLISNSELSIRNPQLLSIHNQETIEETKFFEDKSGEFLDLYKTFGLDISFFQSSGKTSLQTYLPWLGQAKTLLVHNTFSSQQDIDFAKARGENYFCLCPNANLFIEDALPDMQLLMKNQLPLVIGTDSLSSNTSLSILDELKTLQHHFLEINLISMLNWACKNGARFFGWDDLGTIEKGKRPGLNLIQNLENLSRADEVKLTAASSVKPIKLCKNYF</sequence>
<dbReference type="GO" id="GO:0016810">
    <property type="term" value="F:hydrolase activity, acting on carbon-nitrogen (but not peptide) bonds"/>
    <property type="evidence" value="ECO:0007669"/>
    <property type="project" value="InterPro"/>
</dbReference>
<keyword evidence="4" id="KW-1185">Reference proteome</keyword>
<dbReference type="EMBL" id="FXSZ01000004">
    <property type="protein sequence ID" value="SMO61994.1"/>
    <property type="molecule type" value="Genomic_DNA"/>
</dbReference>
<evidence type="ECO:0000259" key="2">
    <source>
        <dbReference type="Pfam" id="PF01979"/>
    </source>
</evidence>
<organism evidence="3 4">
    <name type="scientific">Solitalea koreensis</name>
    <dbReference type="NCBI Taxonomy" id="543615"/>
    <lineage>
        <taxon>Bacteria</taxon>
        <taxon>Pseudomonadati</taxon>
        <taxon>Bacteroidota</taxon>
        <taxon>Sphingobacteriia</taxon>
        <taxon>Sphingobacteriales</taxon>
        <taxon>Sphingobacteriaceae</taxon>
        <taxon>Solitalea</taxon>
    </lineage>
</organism>
<gene>
    <name evidence="3" type="ORF">SAMN06265350_104271</name>
</gene>
<evidence type="ECO:0000313" key="3">
    <source>
        <dbReference type="EMBL" id="SMO61994.1"/>
    </source>
</evidence>
<keyword evidence="1" id="KW-0378">Hydrolase</keyword>
<dbReference type="Gene3D" id="3.20.20.140">
    <property type="entry name" value="Metal-dependent hydrolases"/>
    <property type="match status" value="1"/>
</dbReference>
<dbReference type="SUPFAM" id="SSF51338">
    <property type="entry name" value="Composite domain of metallo-dependent hydrolases"/>
    <property type="match status" value="1"/>
</dbReference>
<dbReference type="PANTHER" id="PTHR43794">
    <property type="entry name" value="AMINOHYDROLASE SSNA-RELATED"/>
    <property type="match status" value="1"/>
</dbReference>
<evidence type="ECO:0000256" key="1">
    <source>
        <dbReference type="ARBA" id="ARBA00022801"/>
    </source>
</evidence>
<dbReference type="AlphaFoldDB" id="A0A521CRB0"/>
<dbReference type="PANTHER" id="PTHR43794:SF11">
    <property type="entry name" value="AMIDOHYDROLASE-RELATED DOMAIN-CONTAINING PROTEIN"/>
    <property type="match status" value="1"/>
</dbReference>
<dbReference type="InterPro" id="IPR011059">
    <property type="entry name" value="Metal-dep_hydrolase_composite"/>
</dbReference>
<dbReference type="InterPro" id="IPR032466">
    <property type="entry name" value="Metal_Hydrolase"/>
</dbReference>
<dbReference type="SUPFAM" id="SSF51556">
    <property type="entry name" value="Metallo-dependent hydrolases"/>
    <property type="match status" value="1"/>
</dbReference>
<dbReference type="Proteomes" id="UP000315971">
    <property type="component" value="Unassembled WGS sequence"/>
</dbReference>
<dbReference type="Pfam" id="PF01979">
    <property type="entry name" value="Amidohydro_1"/>
    <property type="match status" value="1"/>
</dbReference>